<dbReference type="PRINTS" id="PR00039">
    <property type="entry name" value="HTHLYSR"/>
</dbReference>
<evidence type="ECO:0000256" key="3">
    <source>
        <dbReference type="ARBA" id="ARBA00023125"/>
    </source>
</evidence>
<dbReference type="CDD" id="cd05466">
    <property type="entry name" value="PBP2_LTTR_substrate"/>
    <property type="match status" value="1"/>
</dbReference>
<feature type="domain" description="HTH lysR-type" evidence="5">
    <location>
        <begin position="7"/>
        <end position="59"/>
    </location>
</feature>
<dbReference type="PANTHER" id="PTHR30346:SF28">
    <property type="entry name" value="HTH-TYPE TRANSCRIPTIONAL REGULATOR CYNR"/>
    <property type="match status" value="1"/>
</dbReference>
<keyword evidence="2" id="KW-0805">Transcription regulation</keyword>
<evidence type="ECO:0000313" key="6">
    <source>
        <dbReference type="EMBL" id="MCC2253721.1"/>
    </source>
</evidence>
<keyword evidence="7" id="KW-1185">Reference proteome</keyword>
<dbReference type="InterPro" id="IPR036388">
    <property type="entry name" value="WH-like_DNA-bd_sf"/>
</dbReference>
<accession>A0ABS8FUI2</accession>
<evidence type="ECO:0000313" key="7">
    <source>
        <dbReference type="Proteomes" id="UP001198151"/>
    </source>
</evidence>
<dbReference type="Gene3D" id="1.10.10.10">
    <property type="entry name" value="Winged helix-like DNA-binding domain superfamily/Winged helix DNA-binding domain"/>
    <property type="match status" value="1"/>
</dbReference>
<dbReference type="RefSeq" id="WP_227706859.1">
    <property type="nucleotide sequence ID" value="NZ_JAJEQX010000005.1"/>
</dbReference>
<keyword evidence="3" id="KW-0238">DNA-binding</keyword>
<dbReference type="EMBL" id="JAJEQX010000005">
    <property type="protein sequence ID" value="MCC2253721.1"/>
    <property type="molecule type" value="Genomic_DNA"/>
</dbReference>
<dbReference type="Gene3D" id="3.40.190.10">
    <property type="entry name" value="Periplasmic binding protein-like II"/>
    <property type="match status" value="2"/>
</dbReference>
<evidence type="ECO:0000259" key="5">
    <source>
        <dbReference type="PROSITE" id="PS50931"/>
    </source>
</evidence>
<comment type="caution">
    <text evidence="6">The sequence shown here is derived from an EMBL/GenBank/DDBJ whole genome shotgun (WGS) entry which is preliminary data.</text>
</comment>
<dbReference type="Proteomes" id="UP001198151">
    <property type="component" value="Unassembled WGS sequence"/>
</dbReference>
<proteinExistence type="inferred from homology"/>
<dbReference type="Pfam" id="PF00126">
    <property type="entry name" value="HTH_1"/>
    <property type="match status" value="1"/>
</dbReference>
<dbReference type="InterPro" id="IPR036390">
    <property type="entry name" value="WH_DNA-bd_sf"/>
</dbReference>
<dbReference type="PROSITE" id="PS50931">
    <property type="entry name" value="HTH_LYSR"/>
    <property type="match status" value="1"/>
</dbReference>
<reference evidence="6 7" key="1">
    <citation type="submission" date="2021-10" db="EMBL/GenBank/DDBJ databases">
        <title>Anaerobic single-cell dispensing facilitates the cultivation of human gut bacteria.</title>
        <authorList>
            <person name="Afrizal A."/>
        </authorList>
    </citation>
    <scope>NUCLEOTIDE SEQUENCE [LARGE SCALE GENOMIC DNA]</scope>
    <source>
        <strain evidence="6 7">CLA-AA-H200</strain>
    </source>
</reference>
<dbReference type="Pfam" id="PF03466">
    <property type="entry name" value="LysR_substrate"/>
    <property type="match status" value="1"/>
</dbReference>
<dbReference type="SUPFAM" id="SSF46785">
    <property type="entry name" value="Winged helix' DNA-binding domain"/>
    <property type="match status" value="1"/>
</dbReference>
<evidence type="ECO:0000256" key="2">
    <source>
        <dbReference type="ARBA" id="ARBA00023015"/>
    </source>
</evidence>
<evidence type="ECO:0000256" key="1">
    <source>
        <dbReference type="ARBA" id="ARBA00009437"/>
    </source>
</evidence>
<protein>
    <submittedName>
        <fullName evidence="6">LysR family transcriptional regulator</fullName>
    </submittedName>
</protein>
<keyword evidence="4" id="KW-0804">Transcription</keyword>
<sequence>MIEHEYLKHLAAFAEYGTLSKAAEKLHISQPSLTRSMKKLEEEFGVPLFFRTKNRLEFNENGKLAADYAKRILEQTGVMLERVRALDRAGRTIAIGSCAPIPMLKAVRDAAHLYPEMTISSECRDCDPLIEGLYAELYQIIILPFRPDDKDLHVREAGTETLYFAVPAGHRFAGSSGIYMKEMDGENMLLYADIGFWHRLPREKMPHSRFLVQTDRFAFEELISSSILPCFVSDAALADDWSLADRILVPILDPEAKATYHMACLKKQFPKVRKLFQLKP</sequence>
<dbReference type="InterPro" id="IPR005119">
    <property type="entry name" value="LysR_subst-bd"/>
</dbReference>
<dbReference type="SUPFAM" id="SSF53850">
    <property type="entry name" value="Periplasmic binding protein-like II"/>
    <property type="match status" value="1"/>
</dbReference>
<dbReference type="PANTHER" id="PTHR30346">
    <property type="entry name" value="TRANSCRIPTIONAL DUAL REGULATOR HCAR-RELATED"/>
    <property type="match status" value="1"/>
</dbReference>
<gene>
    <name evidence="6" type="ORF">LKD70_04600</name>
</gene>
<organism evidence="6 7">
    <name type="scientific">Ruminococcus turbiniformis</name>
    <dbReference type="NCBI Taxonomy" id="2881258"/>
    <lineage>
        <taxon>Bacteria</taxon>
        <taxon>Bacillati</taxon>
        <taxon>Bacillota</taxon>
        <taxon>Clostridia</taxon>
        <taxon>Eubacteriales</taxon>
        <taxon>Oscillospiraceae</taxon>
        <taxon>Ruminococcus</taxon>
    </lineage>
</organism>
<dbReference type="InterPro" id="IPR000847">
    <property type="entry name" value="LysR_HTH_N"/>
</dbReference>
<comment type="similarity">
    <text evidence="1">Belongs to the LysR transcriptional regulatory family.</text>
</comment>
<evidence type="ECO:0000256" key="4">
    <source>
        <dbReference type="ARBA" id="ARBA00023163"/>
    </source>
</evidence>
<name>A0ABS8FUI2_9FIRM</name>